<reference evidence="1 2" key="1">
    <citation type="submission" date="2023-04" db="EMBL/GenBank/DDBJ databases">
        <title>Ectobacillus antri isolated from activated sludge.</title>
        <authorList>
            <person name="Yan P."/>
            <person name="Liu X."/>
        </authorList>
    </citation>
    <scope>NUCLEOTIDE SEQUENCE [LARGE SCALE GENOMIC DNA]</scope>
    <source>
        <strain evidence="1 2">C18H</strain>
    </source>
</reference>
<comment type="caution">
    <text evidence="1">The sequence shown here is derived from an EMBL/GenBank/DDBJ whole genome shotgun (WGS) entry which is preliminary data.</text>
</comment>
<dbReference type="GO" id="GO:0004386">
    <property type="term" value="F:helicase activity"/>
    <property type="evidence" value="ECO:0007669"/>
    <property type="project" value="UniProtKB-KW"/>
</dbReference>
<sequence>MELTYYIAENERYQAFYTYLEGNIDPNEIYARQLCEYLVLNGEQYRLLSNEMELDKDMLIVEKLGPVASFPDEHSYTNKGVHIEFREYVTENHMPLLYTLELHPYGRTHWEALRYLLKDYVFIPTIGLRKRDSAEIDEDRGCYVIYVTTDTY</sequence>
<organism evidence="1 2">
    <name type="scientific">Ectobacillus antri</name>
    <dbReference type="NCBI Taxonomy" id="2486280"/>
    <lineage>
        <taxon>Bacteria</taxon>
        <taxon>Bacillati</taxon>
        <taxon>Bacillota</taxon>
        <taxon>Bacilli</taxon>
        <taxon>Bacillales</taxon>
        <taxon>Bacillaceae</taxon>
        <taxon>Ectobacillus</taxon>
    </lineage>
</organism>
<keyword evidence="2" id="KW-1185">Reference proteome</keyword>
<dbReference type="EMBL" id="JARULN010000001">
    <property type="protein sequence ID" value="MDG5752399.1"/>
    <property type="molecule type" value="Genomic_DNA"/>
</dbReference>
<proteinExistence type="predicted"/>
<gene>
    <name evidence="1" type="ORF">P6P90_00095</name>
</gene>
<protein>
    <submittedName>
        <fullName evidence="1">RNA helicase</fullName>
    </submittedName>
</protein>
<keyword evidence="1" id="KW-0347">Helicase</keyword>
<evidence type="ECO:0000313" key="1">
    <source>
        <dbReference type="EMBL" id="MDG5752399.1"/>
    </source>
</evidence>
<keyword evidence="1" id="KW-0067">ATP-binding</keyword>
<dbReference type="Proteomes" id="UP001218246">
    <property type="component" value="Unassembled WGS sequence"/>
</dbReference>
<name>A0ABT6GZF4_9BACI</name>
<keyword evidence="1" id="KW-0378">Hydrolase</keyword>
<accession>A0ABT6GZF4</accession>
<dbReference type="RefSeq" id="WP_124564840.1">
    <property type="nucleotide sequence ID" value="NZ_JARRRY010000001.1"/>
</dbReference>
<keyword evidence="1" id="KW-0547">Nucleotide-binding</keyword>
<evidence type="ECO:0000313" key="2">
    <source>
        <dbReference type="Proteomes" id="UP001218246"/>
    </source>
</evidence>